<accession>A0A7D7QTL0</accession>
<evidence type="ECO:0000313" key="2">
    <source>
        <dbReference type="EMBL" id="QMS98187.1"/>
    </source>
</evidence>
<dbReference type="PROSITE" id="PS51257">
    <property type="entry name" value="PROKAR_LIPOPROTEIN"/>
    <property type="match status" value="1"/>
</dbReference>
<evidence type="ECO:0000313" key="3">
    <source>
        <dbReference type="Proteomes" id="UP000515349"/>
    </source>
</evidence>
<protein>
    <submittedName>
        <fullName evidence="2">Thioredoxin family protein</fullName>
    </submittedName>
</protein>
<sequence>MNYKNISAVCLAALFATACSKNNESDKAAETTAVVDSSKAVADKKMADAEKGKLPKPYNADEDASARIEMLIAQARKEDKKIILQAGGNWCIWCLRFNNFIQTTPELKSIVDQNYLYYHLNYSPENKNEEVFSRYGNPGEKYGYPVFIVLDSSGKLIHTQDSAVLEEEKGYSKEKVIAFLEKWR</sequence>
<reference evidence="2 3" key="1">
    <citation type="submission" date="2020-07" db="EMBL/GenBank/DDBJ databases">
        <title>Chryseobacterium sp.cx-624.</title>
        <authorList>
            <person name="Yang C."/>
        </authorList>
    </citation>
    <scope>NUCLEOTIDE SEQUENCE [LARGE SCALE GENOMIC DNA]</scope>
    <source>
        <strain evidence="3">cx-624</strain>
        <strain evidence="2">Cx-624</strain>
    </source>
</reference>
<dbReference type="Pfam" id="PF13899">
    <property type="entry name" value="Thioredoxin_7"/>
    <property type="match status" value="1"/>
</dbReference>
<dbReference type="KEGG" id="cbau:H1R16_10865"/>
<name>A0A7D7QTL0_9FLAO</name>
<gene>
    <name evidence="2" type="ORF">H1R16_10865</name>
    <name evidence="1" type="ORF">H2507_04600</name>
</gene>
<reference evidence="1" key="3">
    <citation type="submission" date="2020-07" db="EMBL/GenBank/DDBJ databases">
        <authorList>
            <person name="Yang C."/>
        </authorList>
    </citation>
    <scope>NUCLEOTIDE SEQUENCE</scope>
    <source>
        <strain evidence="1">Cx-624</strain>
    </source>
</reference>
<organism evidence="2 3">
    <name type="scientific">Marnyiella aurantia</name>
    <dbReference type="NCBI Taxonomy" id="2758037"/>
    <lineage>
        <taxon>Bacteria</taxon>
        <taxon>Pseudomonadati</taxon>
        <taxon>Bacteroidota</taxon>
        <taxon>Flavobacteriia</taxon>
        <taxon>Flavobacteriales</taxon>
        <taxon>Weeksellaceae</taxon>
        <taxon>Marnyiella</taxon>
    </lineage>
</organism>
<reference evidence="4" key="2">
    <citation type="submission" date="2020-07" db="EMBL/GenBank/DDBJ databases">
        <title>Flavobacterium sp. xlx-214.</title>
        <authorList>
            <person name="Yang C."/>
        </authorList>
    </citation>
    <scope>NUCLEOTIDE SEQUENCE [LARGE SCALE GENOMIC DNA]</scope>
    <source>
        <strain evidence="4">CX-624</strain>
    </source>
</reference>
<dbReference type="Gene3D" id="3.40.30.10">
    <property type="entry name" value="Glutaredoxin"/>
    <property type="match status" value="1"/>
</dbReference>
<evidence type="ECO:0000313" key="1">
    <source>
        <dbReference type="EMBL" id="MBA5246446.1"/>
    </source>
</evidence>
<dbReference type="EMBL" id="CP059472">
    <property type="protein sequence ID" value="QMS98187.1"/>
    <property type="molecule type" value="Genomic_DNA"/>
</dbReference>
<dbReference type="SUPFAM" id="SSF52833">
    <property type="entry name" value="Thioredoxin-like"/>
    <property type="match status" value="1"/>
</dbReference>
<dbReference type="AlphaFoldDB" id="A0A7D7QTL0"/>
<dbReference type="EMBL" id="JACEUX010000001">
    <property type="protein sequence ID" value="MBA5246446.1"/>
    <property type="molecule type" value="Genomic_DNA"/>
</dbReference>
<proteinExistence type="predicted"/>
<dbReference type="Proteomes" id="UP000539710">
    <property type="component" value="Unassembled WGS sequence"/>
</dbReference>
<dbReference type="InterPro" id="IPR036249">
    <property type="entry name" value="Thioredoxin-like_sf"/>
</dbReference>
<dbReference type="Proteomes" id="UP000515349">
    <property type="component" value="Chromosome"/>
</dbReference>
<keyword evidence="4" id="KW-1185">Reference proteome</keyword>
<evidence type="ECO:0000313" key="4">
    <source>
        <dbReference type="Proteomes" id="UP000539710"/>
    </source>
</evidence>
<dbReference type="RefSeq" id="WP_181886527.1">
    <property type="nucleotide sequence ID" value="NZ_CP059472.1"/>
</dbReference>